<dbReference type="GO" id="GO:0006352">
    <property type="term" value="P:DNA-templated transcription initiation"/>
    <property type="evidence" value="ECO:0007669"/>
    <property type="project" value="InterPro"/>
</dbReference>
<dbReference type="AlphaFoldDB" id="A0A839PT64"/>
<dbReference type="SUPFAM" id="SSF88946">
    <property type="entry name" value="Sigma2 domain of RNA polymerase sigma factors"/>
    <property type="match status" value="1"/>
</dbReference>
<dbReference type="Pfam" id="PF04542">
    <property type="entry name" value="Sigma70_r2"/>
    <property type="match status" value="1"/>
</dbReference>
<feature type="domain" description="RNA polymerase sigma factor 70 region 4 type 2" evidence="6">
    <location>
        <begin position="96"/>
        <end position="145"/>
    </location>
</feature>
<keyword evidence="2" id="KW-0805">Transcription regulation</keyword>
<protein>
    <submittedName>
        <fullName evidence="8">RNA polymerase sigma-70 factor (ECF subfamily)</fullName>
    </submittedName>
</protein>
<dbReference type="InterPro" id="IPR046531">
    <property type="entry name" value="DUF6596"/>
</dbReference>
<proteinExistence type="inferred from homology"/>
<keyword evidence="3" id="KW-0731">Sigma factor</keyword>
<feature type="domain" description="DUF6596" evidence="7">
    <location>
        <begin position="165"/>
        <end position="263"/>
    </location>
</feature>
<evidence type="ECO:0000256" key="1">
    <source>
        <dbReference type="ARBA" id="ARBA00010641"/>
    </source>
</evidence>
<dbReference type="RefSeq" id="WP_184509940.1">
    <property type="nucleotide sequence ID" value="NZ_JACHVT010000004.1"/>
</dbReference>
<feature type="domain" description="RNA polymerase sigma-70 region 2" evidence="5">
    <location>
        <begin position="7"/>
        <end position="62"/>
    </location>
</feature>
<dbReference type="Gene3D" id="1.10.1740.10">
    <property type="match status" value="1"/>
</dbReference>
<dbReference type="InterPro" id="IPR013324">
    <property type="entry name" value="RNA_pol_sigma_r3/r4-like"/>
</dbReference>
<comment type="caution">
    <text evidence="8">The sequence shown here is derived from an EMBL/GenBank/DDBJ whole genome shotgun (WGS) entry which is preliminary data.</text>
</comment>
<dbReference type="GO" id="GO:0016987">
    <property type="term" value="F:sigma factor activity"/>
    <property type="evidence" value="ECO:0007669"/>
    <property type="project" value="UniProtKB-KW"/>
</dbReference>
<name>A0A839PT64_9MICO</name>
<evidence type="ECO:0000256" key="3">
    <source>
        <dbReference type="ARBA" id="ARBA00023082"/>
    </source>
</evidence>
<dbReference type="InterPro" id="IPR013325">
    <property type="entry name" value="RNA_pol_sigma_r2"/>
</dbReference>
<organism evidence="8 9">
    <name type="scientific">Terracoccus luteus</name>
    <dbReference type="NCBI Taxonomy" id="53356"/>
    <lineage>
        <taxon>Bacteria</taxon>
        <taxon>Bacillati</taxon>
        <taxon>Actinomycetota</taxon>
        <taxon>Actinomycetes</taxon>
        <taxon>Micrococcales</taxon>
        <taxon>Intrasporangiaceae</taxon>
        <taxon>Terracoccus</taxon>
    </lineage>
</organism>
<dbReference type="SUPFAM" id="SSF88659">
    <property type="entry name" value="Sigma3 and sigma4 domains of RNA polymerase sigma factors"/>
    <property type="match status" value="1"/>
</dbReference>
<evidence type="ECO:0000259" key="5">
    <source>
        <dbReference type="Pfam" id="PF04542"/>
    </source>
</evidence>
<dbReference type="Pfam" id="PF20239">
    <property type="entry name" value="DUF6596"/>
    <property type="match status" value="1"/>
</dbReference>
<dbReference type="EMBL" id="JACHVT010000004">
    <property type="protein sequence ID" value="MBB2986707.1"/>
    <property type="molecule type" value="Genomic_DNA"/>
</dbReference>
<dbReference type="Pfam" id="PF08281">
    <property type="entry name" value="Sigma70_r4_2"/>
    <property type="match status" value="1"/>
</dbReference>
<dbReference type="InterPro" id="IPR013249">
    <property type="entry name" value="RNA_pol_sigma70_r4_t2"/>
</dbReference>
<sequence length="369" mass="39292">MAIVASLIRLTGDWDLAEDCVHDAAERALTTWPRDGVPGNPAAWLTTAARRRALDVLRRRGREASALREVVATEAVGGGVGGDAGGGYFDDRLRLLFACCHPSLSLQDRVALTLKTVCGLSTRDIARLFVVGEATMGQRLLRTRRQAAREALAFAVPPADQVDDRVDGVLAVIYLVFTEGYAVGGEGLRDELADEALVLAQLATWLLPQHAEAHALRALVLLQHARRPARVDADGELVPLDEQDRTLWDRSLIAAGVESLRQARGLIVNGVVGPYRVQAEIAALHSTAPSFDLVDWDAVVGWYDGLLEATGSPSVELNHVVAIAMRDGADAGLVALDASSDACRAMPDAAAVRAGLLRRAGLIADTSAP</sequence>
<dbReference type="GO" id="GO:0003677">
    <property type="term" value="F:DNA binding"/>
    <property type="evidence" value="ECO:0007669"/>
    <property type="project" value="InterPro"/>
</dbReference>
<dbReference type="PANTHER" id="PTHR47756">
    <property type="entry name" value="BLL6612 PROTEIN-RELATED"/>
    <property type="match status" value="1"/>
</dbReference>
<evidence type="ECO:0000313" key="8">
    <source>
        <dbReference type="EMBL" id="MBB2986707.1"/>
    </source>
</evidence>
<dbReference type="PANTHER" id="PTHR47756:SF2">
    <property type="entry name" value="BLL6612 PROTEIN"/>
    <property type="match status" value="1"/>
</dbReference>
<evidence type="ECO:0000259" key="6">
    <source>
        <dbReference type="Pfam" id="PF08281"/>
    </source>
</evidence>
<accession>A0A839PT64</accession>
<dbReference type="Proteomes" id="UP000590811">
    <property type="component" value="Unassembled WGS sequence"/>
</dbReference>
<evidence type="ECO:0000256" key="2">
    <source>
        <dbReference type="ARBA" id="ARBA00023015"/>
    </source>
</evidence>
<dbReference type="InterPro" id="IPR007627">
    <property type="entry name" value="RNA_pol_sigma70_r2"/>
</dbReference>
<evidence type="ECO:0000259" key="7">
    <source>
        <dbReference type="Pfam" id="PF20239"/>
    </source>
</evidence>
<evidence type="ECO:0000313" key="9">
    <source>
        <dbReference type="Proteomes" id="UP000590811"/>
    </source>
</evidence>
<reference evidence="8 9" key="1">
    <citation type="submission" date="2020-08" db="EMBL/GenBank/DDBJ databases">
        <title>Genomic Encyclopedia of Type Strains, Phase IV (KMG-V): Genome sequencing to study the core and pangenomes of soil and plant-associated prokaryotes.</title>
        <authorList>
            <person name="Whitman W."/>
        </authorList>
    </citation>
    <scope>NUCLEOTIDE SEQUENCE [LARGE SCALE GENOMIC DNA]</scope>
    <source>
        <strain evidence="8 9">B3ACCR2</strain>
    </source>
</reference>
<evidence type="ECO:0000256" key="4">
    <source>
        <dbReference type="ARBA" id="ARBA00023163"/>
    </source>
</evidence>
<keyword evidence="4" id="KW-0804">Transcription</keyword>
<comment type="similarity">
    <text evidence="1">Belongs to the sigma-70 factor family. ECF subfamily.</text>
</comment>
<gene>
    <name evidence="8" type="ORF">FHW14_001872</name>
</gene>